<dbReference type="InterPro" id="IPR050951">
    <property type="entry name" value="Retrovirus_Pol_polyprotein"/>
</dbReference>
<dbReference type="EMBL" id="JASPKY010000220">
    <property type="protein sequence ID" value="KAK9719375.1"/>
    <property type="molecule type" value="Genomic_DNA"/>
</dbReference>
<dbReference type="InterPro" id="IPR001584">
    <property type="entry name" value="Integrase_cat-core"/>
</dbReference>
<dbReference type="PROSITE" id="PS50994">
    <property type="entry name" value="INTEGRASE"/>
    <property type="match status" value="1"/>
</dbReference>
<feature type="domain" description="Integrase catalytic" evidence="1">
    <location>
        <begin position="25"/>
        <end position="179"/>
    </location>
</feature>
<comment type="caution">
    <text evidence="2">The sequence shown here is derived from an EMBL/GenBank/DDBJ whole genome shotgun (WGS) entry which is preliminary data.</text>
</comment>
<accession>A0AAW1KJX0</accession>
<dbReference type="GO" id="GO:0015074">
    <property type="term" value="P:DNA integration"/>
    <property type="evidence" value="ECO:0007669"/>
    <property type="project" value="InterPro"/>
</dbReference>
<evidence type="ECO:0000259" key="1">
    <source>
        <dbReference type="PROSITE" id="PS50994"/>
    </source>
</evidence>
<organism evidence="2 3">
    <name type="scientific">Popillia japonica</name>
    <name type="common">Japanese beetle</name>
    <dbReference type="NCBI Taxonomy" id="7064"/>
    <lineage>
        <taxon>Eukaryota</taxon>
        <taxon>Metazoa</taxon>
        <taxon>Ecdysozoa</taxon>
        <taxon>Arthropoda</taxon>
        <taxon>Hexapoda</taxon>
        <taxon>Insecta</taxon>
        <taxon>Pterygota</taxon>
        <taxon>Neoptera</taxon>
        <taxon>Endopterygota</taxon>
        <taxon>Coleoptera</taxon>
        <taxon>Polyphaga</taxon>
        <taxon>Scarabaeiformia</taxon>
        <taxon>Scarabaeidae</taxon>
        <taxon>Rutelinae</taxon>
        <taxon>Popillia</taxon>
    </lineage>
</organism>
<dbReference type="GO" id="GO:0003676">
    <property type="term" value="F:nucleic acid binding"/>
    <property type="evidence" value="ECO:0007669"/>
    <property type="project" value="InterPro"/>
</dbReference>
<keyword evidence="3" id="KW-1185">Reference proteome</keyword>
<dbReference type="PANTHER" id="PTHR37984:SF13">
    <property type="entry name" value="RIBONUCLEASE H"/>
    <property type="match status" value="1"/>
</dbReference>
<dbReference type="Pfam" id="PF00665">
    <property type="entry name" value="rve"/>
    <property type="match status" value="1"/>
</dbReference>
<name>A0AAW1KJX0_POPJA</name>
<protein>
    <submittedName>
        <fullName evidence="2">Integrase core domain</fullName>
    </submittedName>
</protein>
<dbReference type="InterPro" id="IPR036397">
    <property type="entry name" value="RNaseH_sf"/>
</dbReference>
<dbReference type="Gene3D" id="3.30.420.10">
    <property type="entry name" value="Ribonuclease H-like superfamily/Ribonuclease H"/>
    <property type="match status" value="1"/>
</dbReference>
<evidence type="ECO:0000313" key="2">
    <source>
        <dbReference type="EMBL" id="KAK9719375.1"/>
    </source>
</evidence>
<sequence>MGKKCTSCCELGNNPPRASLSPWQWPNEPWERLHVDYLGPLQGKHYLIVLDAHTKWVEVFELSTPSSNLTIKVLRTLFARFGLPKTIVSDNGRRFVSHEFKEFLELNGITQIATAPYHPASNGAAENSVKTIKYALRKALNGKKTVSTDVALCRFLFDYRNTSHCTTGVSPASLMFGRALRTRFDLILPNKSLDIKHRVIRVQDKQKHMFKGKNNIRYGIDEIVLVKIIKM</sequence>
<dbReference type="AlphaFoldDB" id="A0AAW1KJX0"/>
<reference evidence="2 3" key="1">
    <citation type="journal article" date="2024" name="BMC Genomics">
        <title>De novo assembly and annotation of Popillia japonica's genome with initial clues to its potential as an invasive pest.</title>
        <authorList>
            <person name="Cucini C."/>
            <person name="Boschi S."/>
            <person name="Funari R."/>
            <person name="Cardaioli E."/>
            <person name="Iannotti N."/>
            <person name="Marturano G."/>
            <person name="Paoli F."/>
            <person name="Bruttini M."/>
            <person name="Carapelli A."/>
            <person name="Frati F."/>
            <person name="Nardi F."/>
        </authorList>
    </citation>
    <scope>NUCLEOTIDE SEQUENCE [LARGE SCALE GENOMIC DNA]</scope>
    <source>
        <strain evidence="2">DMR45628</strain>
    </source>
</reference>
<proteinExistence type="predicted"/>
<dbReference type="InterPro" id="IPR012337">
    <property type="entry name" value="RNaseH-like_sf"/>
</dbReference>
<dbReference type="Proteomes" id="UP001458880">
    <property type="component" value="Unassembled WGS sequence"/>
</dbReference>
<evidence type="ECO:0000313" key="3">
    <source>
        <dbReference type="Proteomes" id="UP001458880"/>
    </source>
</evidence>
<dbReference type="FunFam" id="3.30.420.10:FF:000063">
    <property type="entry name" value="Retrovirus-related Pol polyprotein from transposon 297-like Protein"/>
    <property type="match status" value="1"/>
</dbReference>
<dbReference type="SUPFAM" id="SSF53098">
    <property type="entry name" value="Ribonuclease H-like"/>
    <property type="match status" value="1"/>
</dbReference>
<dbReference type="PANTHER" id="PTHR37984">
    <property type="entry name" value="PROTEIN CBG26694"/>
    <property type="match status" value="1"/>
</dbReference>
<gene>
    <name evidence="2" type="ORF">QE152_g22712</name>
</gene>